<name>A0ACB7IWG5_PLECO</name>
<evidence type="ECO:0000313" key="2">
    <source>
        <dbReference type="Proteomes" id="UP000824881"/>
    </source>
</evidence>
<accession>A0ACB7IWG5</accession>
<keyword evidence="2" id="KW-1185">Reference proteome</keyword>
<gene>
    <name evidence="1" type="ORF">CCMSSC00406_0004496</name>
</gene>
<protein>
    <submittedName>
        <fullName evidence="1">Uncharacterized protein</fullName>
    </submittedName>
</protein>
<dbReference type="EMBL" id="WQMT02000005">
    <property type="protein sequence ID" value="KAG9222582.1"/>
    <property type="molecule type" value="Genomic_DNA"/>
</dbReference>
<sequence length="2701" mass="302198">MSHPASSSEPQTPLAMPAAYIPDESPLPPLTPSADDSSLNQNSGTGASYSSVAATNTRVGFTTPRETSPLRGDTSFGSPKASNASSNAGVVIHDNPEESRSSPAEEHPWITVGRGGRPLRTPTPEISPAQEADIRRAEELLTQDQRDAILRRRASVHVTDDDSMDTESTPRDKGKGVDPRERGEPVLQLGGPNPVVNTFDAPTEEEVAEQRAALEFWQSKPNLSSSPKADKASTTPNVVLSTHPNDMTLTELLKNLKLIQDRFDRLESQVQNKPQRPNEFKHTTFTPEVLSEDERKYIERKARGDFTRGSAMVNPILPSWSRRERRHVSRPNEVVPPSSNVGRIFNRVARNRNHDSDGDPSSDGSGPEDGGGSLQSSRRKKRKAPSKLKAVAPTVFTGEPKIDLFNRWMREGLHYLDDARVEQRKEIRALARYTEGKAQAYYQNVIADDESNWTLDEYFKAIYDACFPSNFREKQRRKLERFYQSELSVKEYAAQMYDMINTIGGLEARQCVVHLFRGLNPELAIACRRMGLNPEDASWDEVVAEAENEEIVLSSIRKDGSRGDKRSKDAVTQSRSSVAHSSNSSYKPGNSNFRQRSRNFKNSDSKRSPDHNNHHSDQSSGNMLRNTASGNPSSSKTNGTSGGRRDISPQERQKLQSEGKCFLCRQTGHIARNCPKANTLPGKGGKPPGVRVNHIDFAEHIVDEYIPDDENTAHIGLAVLGSHEYASHAEFIESSDLDVPGLVLDDSDSSDEILEDITEIGTRWKKFLSGCYTHDWLGDAYANTYTWVLETSRDLGLPGDNGYQYPWSELRFSVERRTPTTYEVNDRMHNICVEVSAELLQDNSFQFGRWYAQVLMDRVAPFWTGMLCDEFYNARVQPTEFNARMHLKHKLTWDETLMDSSFTVSACGRNNDCWYISEDELETHAVISGLLLRNEHLHLASWYAKHSVPWAVNPDDGPFLREPEYDTADLYRNTEDLASERWADMLVDDRFYSLEPYLKDLSCFHVFDLDDGDSKLLHELFLFGVQIDRDKLPALQRNASVVKDKERAVPSPVVVTVQINGKPAKALLDSGSLGDFMSSTLADQLGSKTKVALAKPIPLQLAVQGSRTKINWSCKANISYQTVDEERAFDVINISSYDLILGTPFMYQHRVLLGLNPARVVVGSKESLPMDGPGVSRLASMSVDFDTAEIVRARQELLEYAKPLCKTMDQTDLPPLRAINHTIPLIDEKKVYKWRPSRCPEPLLEQWVEKRNAYLKSGRWQITTAGNAVPMLHIYKPGTKLLRIVVDLRERNANTVKMSTPMPNIEAILRRIAAHLFRSSMDGKDAYEQIRIVAEHVARSAMTTPDGTMVSLVMQQGDCNAPATYQALMNHIFAPYIGVFMDVYLDDIIIYSDTLEKHIQHVKTAIDVLTREKLYLSEKKLHFLEKELKVLGHIVDESGIRMDPHKVDAVVNWKTPTNRDLLRGFLGAVGYLADDVAGVRIPMGVLARLTGDNTPFRWTDTHQRSFDEVKLLVDRFRSHSRRPLSYARDSDPIWLITDGSATGVAGVVSQGKEWRTARVAAFFSAKLNPAQQNYPVHEIEMLAGLESMLRHRDILQGVHFRWLTDHKGLVHLLNQPNLSGRQARWLEKMSEFDFTPVYIPGTENVLSDALSRIYANDAPGTERAASEFVKFDEDSTCSFRRRTPVIVGDEARLESMPLEGISLTLNAVRRGGATESRDFAKRMVARKFVLRGPRERTEGGNKEEVNQINNGPTTINSLLEKEGVPGAESNLVPVIGADEALTTVNSELSPRNVQLPPPSTQDKEPSPTVSIVNVVSHQQKRDLNVDFMNEIRNNYMNDTFMASIVNTPRQYKNFTLENGLLYLVEGGRRLLCIPDAIIGGRTAKEIVIDEGHSLLAHLGPEKTLTYLREFVWWRHLSRDVYRFCESCRTCARSKPSNHRPYGLLRPLPIPSRPWDAIGIDFVGPLPKSADRNAFYDSITVIIDLLTAMVHLVPSRTTYGSVDVAELIFAEVYKHHGLPRRIVSDRDPLFTARFWQKLHELIGTKLNMSSAYHPQSDGSTERANRTITQMIRQCVNENQKDWVRRLPAIEFAINSARTDSTGFAPFFLNTGRMPRPFLWDTPSSSESKGVREFAEHLREAVITAHDAVLASRTKQIRDANRHRQPSPFQIGDLVYVSTKNISFPQGLARKLIPKYMGPYRINRAFGNDTFQIELPNHLVARGVHPSFHASLLRVHIPNDDRLFPGRSLEHIIASATPASTEWNIREILSHSGVRQHALFEILWPTGDRTWLPYHKVSHLEALRRYFETLGICNIEELPRGSGTPPNDPQIVLGCIKPASVTDDGYLSDGEIGLDSNPTHPNNLYSSNHPHITSMSAAELGRLHPIHTALTRNPEGSYSLRDLDSRVCSAAYTRDELISFVSANRRIISGTLTNPLSLPPRYIGFATLYNKQGQITTKFNLPHGHAFTTRIAGPGLRFLGLVAARPSIPRKDPRNHYRSQTSHGRRATVPPNYVGQSRPTVGQSSNGPRHPEAGEFILTAERHDVVTNLLLDMVMGNKTPTTNFPPVRESPAVRRSGASLRRSSTPYARPKKVRPTIVPTNPGSSPSSREQKISGIPVPDVIPNADKPRETIPINTCPSPSESDIELVNTPSSASSDLATISEDVDMNDSPDKPSASPTSKVPTVELADLSISKDPAAADGAA</sequence>
<evidence type="ECO:0000313" key="1">
    <source>
        <dbReference type="EMBL" id="KAG9222582.1"/>
    </source>
</evidence>
<proteinExistence type="predicted"/>
<comment type="caution">
    <text evidence="1">The sequence shown here is derived from an EMBL/GenBank/DDBJ whole genome shotgun (WGS) entry which is preliminary data.</text>
</comment>
<reference evidence="1 2" key="1">
    <citation type="journal article" date="2021" name="Appl. Environ. Microbiol.">
        <title>Genetic linkage and physical mapping for an oyster mushroom Pleurotus cornucopiae and QTL analysis for the trait cap color.</title>
        <authorList>
            <person name="Zhang Y."/>
            <person name="Gao W."/>
            <person name="Sonnenberg A."/>
            <person name="Chen Q."/>
            <person name="Zhang J."/>
            <person name="Huang C."/>
        </authorList>
    </citation>
    <scope>NUCLEOTIDE SEQUENCE [LARGE SCALE GENOMIC DNA]</scope>
    <source>
        <strain evidence="1">CCMSSC00406</strain>
    </source>
</reference>
<organism evidence="1 2">
    <name type="scientific">Pleurotus cornucopiae</name>
    <name type="common">Cornucopia mushroom</name>
    <dbReference type="NCBI Taxonomy" id="5321"/>
    <lineage>
        <taxon>Eukaryota</taxon>
        <taxon>Fungi</taxon>
        <taxon>Dikarya</taxon>
        <taxon>Basidiomycota</taxon>
        <taxon>Agaricomycotina</taxon>
        <taxon>Agaricomycetes</taxon>
        <taxon>Agaricomycetidae</taxon>
        <taxon>Agaricales</taxon>
        <taxon>Pleurotineae</taxon>
        <taxon>Pleurotaceae</taxon>
        <taxon>Pleurotus</taxon>
    </lineage>
</organism>
<dbReference type="Proteomes" id="UP000824881">
    <property type="component" value="Unassembled WGS sequence"/>
</dbReference>